<dbReference type="EMBL" id="UINC01194931">
    <property type="protein sequence ID" value="SVE11262.1"/>
    <property type="molecule type" value="Genomic_DNA"/>
</dbReference>
<dbReference type="AlphaFoldDB" id="A0A383AU70"/>
<reference evidence="1" key="1">
    <citation type="submission" date="2018-05" db="EMBL/GenBank/DDBJ databases">
        <authorList>
            <person name="Lanie J.A."/>
            <person name="Ng W.-L."/>
            <person name="Kazmierczak K.M."/>
            <person name="Andrzejewski T.M."/>
            <person name="Davidsen T.M."/>
            <person name="Wayne K.J."/>
            <person name="Tettelin H."/>
            <person name="Glass J.I."/>
            <person name="Rusch D."/>
            <person name="Podicherti R."/>
            <person name="Tsui H.-C.T."/>
            <person name="Winkler M.E."/>
        </authorList>
    </citation>
    <scope>NUCLEOTIDE SEQUENCE</scope>
</reference>
<feature type="non-terminal residue" evidence="1">
    <location>
        <position position="1"/>
    </location>
</feature>
<proteinExistence type="predicted"/>
<protein>
    <submittedName>
        <fullName evidence="1">Uncharacterized protein</fullName>
    </submittedName>
</protein>
<evidence type="ECO:0000313" key="1">
    <source>
        <dbReference type="EMBL" id="SVE11262.1"/>
    </source>
</evidence>
<sequence length="249" mass="26303">PIAGQVVTLAAVAPQVQTAVIADPTNFSAGVNPETDAQYLNRVVTYLQGLSSSILTVPQLRSQILLNHSLVSRCMVYNTMTTAARNLDPVALGGSGPTVNAGYVLAVVYGHNRLLTSTERTDIAVAISDKTTAGMTVAVEDPYLIEMEVTAEVLVEKRRTASDMEDAITQSLRYSLSPTLWRGGQEAILTSNVSETINQVDGVLYVSKCSIAPKSNTNAEHDGSGTTEGNALLAAGDTNVYFLKAGSLP</sequence>
<accession>A0A383AU70</accession>
<feature type="non-terminal residue" evidence="1">
    <location>
        <position position="249"/>
    </location>
</feature>
<gene>
    <name evidence="1" type="ORF">METZ01_LOCUS464116</name>
</gene>
<organism evidence="1">
    <name type="scientific">marine metagenome</name>
    <dbReference type="NCBI Taxonomy" id="408172"/>
    <lineage>
        <taxon>unclassified sequences</taxon>
        <taxon>metagenomes</taxon>
        <taxon>ecological metagenomes</taxon>
    </lineage>
</organism>
<name>A0A383AU70_9ZZZZ</name>